<evidence type="ECO:0000313" key="1">
    <source>
        <dbReference type="EMBL" id="MBE9030371.1"/>
    </source>
</evidence>
<dbReference type="RefSeq" id="WP_264325195.1">
    <property type="nucleotide sequence ID" value="NZ_JADEXQ010000034.1"/>
</dbReference>
<protein>
    <submittedName>
        <fullName evidence="1">Uncharacterized protein</fullName>
    </submittedName>
</protein>
<sequence>MQKAPAAYRKMLVNVRLQTEAAIAKGQTLEQFLASQPTADYDKAWGDGFLNPKAFLTIVYQSLAQ</sequence>
<name>A0A928VPA0_9CYAN</name>
<dbReference type="Proteomes" id="UP000625316">
    <property type="component" value="Unassembled WGS sequence"/>
</dbReference>
<proteinExistence type="predicted"/>
<gene>
    <name evidence="1" type="ORF">IQ266_11575</name>
</gene>
<keyword evidence="2" id="KW-1185">Reference proteome</keyword>
<organism evidence="1 2">
    <name type="scientific">Romeriopsis navalis LEGE 11480</name>
    <dbReference type="NCBI Taxonomy" id="2777977"/>
    <lineage>
        <taxon>Bacteria</taxon>
        <taxon>Bacillati</taxon>
        <taxon>Cyanobacteriota</taxon>
        <taxon>Cyanophyceae</taxon>
        <taxon>Leptolyngbyales</taxon>
        <taxon>Leptolyngbyaceae</taxon>
        <taxon>Romeriopsis</taxon>
        <taxon>Romeriopsis navalis</taxon>
    </lineage>
</organism>
<accession>A0A928VPA0</accession>
<dbReference type="AlphaFoldDB" id="A0A928VPA0"/>
<reference evidence="1" key="1">
    <citation type="submission" date="2020-10" db="EMBL/GenBank/DDBJ databases">
        <authorList>
            <person name="Castelo-Branco R."/>
            <person name="Eusebio N."/>
            <person name="Adriana R."/>
            <person name="Vieira A."/>
            <person name="Brugerolle De Fraissinette N."/>
            <person name="Rezende De Castro R."/>
            <person name="Schneider M.P."/>
            <person name="Vasconcelos V."/>
            <person name="Leao P.N."/>
        </authorList>
    </citation>
    <scope>NUCLEOTIDE SEQUENCE</scope>
    <source>
        <strain evidence="1">LEGE 11480</strain>
    </source>
</reference>
<dbReference type="EMBL" id="JADEXQ010000034">
    <property type="protein sequence ID" value="MBE9030371.1"/>
    <property type="molecule type" value="Genomic_DNA"/>
</dbReference>
<comment type="caution">
    <text evidence="1">The sequence shown here is derived from an EMBL/GenBank/DDBJ whole genome shotgun (WGS) entry which is preliminary data.</text>
</comment>
<evidence type="ECO:0000313" key="2">
    <source>
        <dbReference type="Proteomes" id="UP000625316"/>
    </source>
</evidence>